<dbReference type="SUPFAM" id="SSF53167">
    <property type="entry name" value="Purine and uridine phosphorylases"/>
    <property type="match status" value="1"/>
</dbReference>
<dbReference type="Proteomes" id="UP000093080">
    <property type="component" value="Unassembled WGS sequence"/>
</dbReference>
<dbReference type="RefSeq" id="WP_067620076.1">
    <property type="nucleotide sequence ID" value="NZ_MAGO01000012.1"/>
</dbReference>
<dbReference type="GO" id="GO:0009116">
    <property type="term" value="P:nucleoside metabolic process"/>
    <property type="evidence" value="ECO:0007669"/>
    <property type="project" value="InterPro"/>
</dbReference>
<gene>
    <name evidence="2" type="ORF">DBT_2144</name>
</gene>
<dbReference type="GO" id="GO:0005829">
    <property type="term" value="C:cytosol"/>
    <property type="evidence" value="ECO:0007669"/>
    <property type="project" value="TreeGrafter"/>
</dbReference>
<dbReference type="PANTHER" id="PTHR46832:SF2">
    <property type="entry name" value="FUTALOSINE HYDROLASE"/>
    <property type="match status" value="1"/>
</dbReference>
<keyword evidence="3" id="KW-1185">Reference proteome</keyword>
<dbReference type="STRING" id="1156395.DBT_2144"/>
<name>A0A1B9F3L8_9BACT</name>
<dbReference type="Pfam" id="PF01048">
    <property type="entry name" value="PNP_UDP_1"/>
    <property type="match status" value="1"/>
</dbReference>
<dbReference type="InterPro" id="IPR035994">
    <property type="entry name" value="Nucleoside_phosphorylase_sf"/>
</dbReference>
<proteinExistence type="predicted"/>
<dbReference type="InterPro" id="IPR000845">
    <property type="entry name" value="Nucleoside_phosphorylase_d"/>
</dbReference>
<dbReference type="OrthoDB" id="9788270at2"/>
<dbReference type="GO" id="GO:0008782">
    <property type="term" value="F:adenosylhomocysteine nucleosidase activity"/>
    <property type="evidence" value="ECO:0007669"/>
    <property type="project" value="TreeGrafter"/>
</dbReference>
<dbReference type="EMBL" id="MAGO01000012">
    <property type="protein sequence ID" value="OCC14415.1"/>
    <property type="molecule type" value="Genomic_DNA"/>
</dbReference>
<dbReference type="Gene3D" id="3.40.50.1580">
    <property type="entry name" value="Nucleoside phosphorylase domain"/>
    <property type="match status" value="1"/>
</dbReference>
<sequence length="235" mass="26167">MISKKPQRRPYTEGLSQSSLKEISIDTDKILFVTPTRLEASILDSCQGVENLLITGIGPVNMGINLCECLLKNPTPQLIILFGLCGLFKEVSHDFRIGEVVLAKKEKFGDLGRCGDSISHIEIKGDAIDYEITAPDFESLPIIGKTLKSLSLKVADMATCMCTSASHERASNIYHFTNAQCENMEGAAFFLVSRKFNIPFLEVRSISNIAGDSREHWRIDLALDSLKSFFERLFK</sequence>
<evidence type="ECO:0000259" key="1">
    <source>
        <dbReference type="Pfam" id="PF01048"/>
    </source>
</evidence>
<evidence type="ECO:0000313" key="3">
    <source>
        <dbReference type="Proteomes" id="UP000093080"/>
    </source>
</evidence>
<feature type="domain" description="Nucleoside phosphorylase" evidence="1">
    <location>
        <begin position="52"/>
        <end position="224"/>
    </location>
</feature>
<dbReference type="PANTHER" id="PTHR46832">
    <property type="entry name" value="5'-METHYLTHIOADENOSINE/S-ADENOSYLHOMOCYSTEINE NUCLEOSIDASE"/>
    <property type="match status" value="1"/>
</dbReference>
<protein>
    <submittedName>
        <fullName evidence="2">Menaquinone via futalosine step 2</fullName>
    </submittedName>
</protein>
<accession>A0A1B9F3L8</accession>
<dbReference type="AlphaFoldDB" id="A0A1B9F3L8"/>
<comment type="caution">
    <text evidence="2">The sequence shown here is derived from an EMBL/GenBank/DDBJ whole genome shotgun (WGS) entry which is preliminary data.</text>
</comment>
<organism evidence="2 3">
    <name type="scientific">Dissulfuribacter thermophilus</name>
    <dbReference type="NCBI Taxonomy" id="1156395"/>
    <lineage>
        <taxon>Bacteria</taxon>
        <taxon>Pseudomonadati</taxon>
        <taxon>Thermodesulfobacteriota</taxon>
        <taxon>Dissulfuribacteria</taxon>
        <taxon>Dissulfuribacterales</taxon>
        <taxon>Dissulfuribacteraceae</taxon>
        <taxon>Dissulfuribacter</taxon>
    </lineage>
</organism>
<dbReference type="GO" id="GO:0008930">
    <property type="term" value="F:methylthioadenosine nucleosidase activity"/>
    <property type="evidence" value="ECO:0007669"/>
    <property type="project" value="TreeGrafter"/>
</dbReference>
<reference evidence="2 3" key="1">
    <citation type="submission" date="2016-06" db="EMBL/GenBank/DDBJ databases">
        <title>Respiratory ammonification of nitrate coupled to the oxidation of elemental sulfur in deep-sea autotrophic thermophilic bacteria.</title>
        <authorList>
            <person name="Slobodkina G.B."/>
            <person name="Mardanov A.V."/>
            <person name="Ravin N.V."/>
            <person name="Frolova A.A."/>
            <person name="Viryasiv M.B."/>
            <person name="Chernyh N.A."/>
            <person name="Bonch-Osmolovskaya E.A."/>
            <person name="Slobodkin A.I."/>
        </authorList>
    </citation>
    <scope>NUCLEOTIDE SEQUENCE [LARGE SCALE GENOMIC DNA]</scope>
    <source>
        <strain evidence="2 3">S69</strain>
    </source>
</reference>
<evidence type="ECO:0000313" key="2">
    <source>
        <dbReference type="EMBL" id="OCC14415.1"/>
    </source>
</evidence>
<dbReference type="GO" id="GO:0019284">
    <property type="term" value="P:L-methionine salvage from S-adenosylmethionine"/>
    <property type="evidence" value="ECO:0007669"/>
    <property type="project" value="TreeGrafter"/>
</dbReference>